<reference evidence="2" key="1">
    <citation type="journal article" date="2020" name="J Insects Food Feed">
        <title>The yellow mealworm (Tenebrio molitor) genome: a resource for the emerging insects as food and feed industry.</title>
        <authorList>
            <person name="Eriksson T."/>
            <person name="Andere A."/>
            <person name="Kelstrup H."/>
            <person name="Emery V."/>
            <person name="Picard C."/>
        </authorList>
    </citation>
    <scope>NUCLEOTIDE SEQUENCE</scope>
    <source>
        <strain evidence="2">Stoneville</strain>
        <tissue evidence="2">Whole head</tissue>
    </source>
</reference>
<evidence type="ECO:0000256" key="1">
    <source>
        <dbReference type="SAM" id="MobiDB-lite"/>
    </source>
</evidence>
<evidence type="ECO:0000313" key="2">
    <source>
        <dbReference type="EMBL" id="KAH0820827.1"/>
    </source>
</evidence>
<feature type="region of interest" description="Disordered" evidence="1">
    <location>
        <begin position="1"/>
        <end position="21"/>
    </location>
</feature>
<gene>
    <name evidence="2" type="ORF">GEV33_001964</name>
</gene>
<dbReference type="PROSITE" id="PS51257">
    <property type="entry name" value="PROKAR_LIPOPROTEIN"/>
    <property type="match status" value="1"/>
</dbReference>
<organism evidence="2 3">
    <name type="scientific">Tenebrio molitor</name>
    <name type="common">Yellow mealworm beetle</name>
    <dbReference type="NCBI Taxonomy" id="7067"/>
    <lineage>
        <taxon>Eukaryota</taxon>
        <taxon>Metazoa</taxon>
        <taxon>Ecdysozoa</taxon>
        <taxon>Arthropoda</taxon>
        <taxon>Hexapoda</taxon>
        <taxon>Insecta</taxon>
        <taxon>Pterygota</taxon>
        <taxon>Neoptera</taxon>
        <taxon>Endopterygota</taxon>
        <taxon>Coleoptera</taxon>
        <taxon>Polyphaga</taxon>
        <taxon>Cucujiformia</taxon>
        <taxon>Tenebrionidae</taxon>
        <taxon>Tenebrio</taxon>
    </lineage>
</organism>
<reference evidence="2" key="2">
    <citation type="submission" date="2021-08" db="EMBL/GenBank/DDBJ databases">
        <authorList>
            <person name="Eriksson T."/>
        </authorList>
    </citation>
    <scope>NUCLEOTIDE SEQUENCE</scope>
    <source>
        <strain evidence="2">Stoneville</strain>
        <tissue evidence="2">Whole head</tissue>
    </source>
</reference>
<feature type="compositionally biased region" description="Basic and acidic residues" evidence="1">
    <location>
        <begin position="68"/>
        <end position="77"/>
    </location>
</feature>
<protein>
    <submittedName>
        <fullName evidence="2">Uncharacterized protein</fullName>
    </submittedName>
</protein>
<name>A0A8J6HV24_TENMO</name>
<comment type="caution">
    <text evidence="2">The sequence shown here is derived from an EMBL/GenBank/DDBJ whole genome shotgun (WGS) entry which is preliminary data.</text>
</comment>
<dbReference type="AlphaFoldDB" id="A0A8J6HV24"/>
<proteinExistence type="predicted"/>
<feature type="region of interest" description="Disordered" evidence="1">
    <location>
        <begin position="170"/>
        <end position="198"/>
    </location>
</feature>
<dbReference type="Proteomes" id="UP000719412">
    <property type="component" value="Unassembled WGS sequence"/>
</dbReference>
<keyword evidence="3" id="KW-1185">Reference proteome</keyword>
<sequence length="273" mass="32650">MVEGRATLFRPPPRGRQGSPAGWATYGCRVVCVLCRPERRKERRGWAWVAGESTPEPHRTTKGKKREKQLADRKVPDRPGVVKGEGLKKQEKEEEIEKVRRDLGTEGTRGGRESAGKIFEMGARSGQRNAEEWKRSRLRMKVGKIAAKFEDKIDGREEYRILTECWREKKNNKEKKEREKYQKEDKDTDKQERRERIKESRYNREYERCMTRPGERECKREKDSGEIQMWERGERKQRNEREGEILNEDEREIGWMKEIWKRRERIEKERVGG</sequence>
<dbReference type="EMBL" id="JABDTM020010663">
    <property type="protein sequence ID" value="KAH0820827.1"/>
    <property type="molecule type" value="Genomic_DNA"/>
</dbReference>
<feature type="region of interest" description="Disordered" evidence="1">
    <location>
        <begin position="44"/>
        <end position="132"/>
    </location>
</feature>
<feature type="region of interest" description="Disordered" evidence="1">
    <location>
        <begin position="213"/>
        <end position="243"/>
    </location>
</feature>
<evidence type="ECO:0000313" key="3">
    <source>
        <dbReference type="Proteomes" id="UP000719412"/>
    </source>
</evidence>
<feature type="compositionally biased region" description="Basic and acidic residues" evidence="1">
    <location>
        <begin position="85"/>
        <end position="115"/>
    </location>
</feature>
<accession>A0A8J6HV24</accession>